<organism evidence="2 3">
    <name type="scientific">Dankookia rubra</name>
    <dbReference type="NCBI Taxonomy" id="1442381"/>
    <lineage>
        <taxon>Bacteria</taxon>
        <taxon>Pseudomonadati</taxon>
        <taxon>Pseudomonadota</taxon>
        <taxon>Alphaproteobacteria</taxon>
        <taxon>Acetobacterales</taxon>
        <taxon>Roseomonadaceae</taxon>
        <taxon>Dankookia</taxon>
    </lineage>
</organism>
<feature type="compositionally biased region" description="Polar residues" evidence="1">
    <location>
        <begin position="1"/>
        <end position="10"/>
    </location>
</feature>
<protein>
    <submittedName>
        <fullName evidence="2">Uncharacterized protein</fullName>
    </submittedName>
</protein>
<accession>A0A4R5QG42</accession>
<proteinExistence type="predicted"/>
<name>A0A4R5QG42_9PROT</name>
<feature type="region of interest" description="Disordered" evidence="1">
    <location>
        <begin position="1"/>
        <end position="20"/>
    </location>
</feature>
<evidence type="ECO:0000313" key="3">
    <source>
        <dbReference type="Proteomes" id="UP000295096"/>
    </source>
</evidence>
<gene>
    <name evidence="2" type="ORF">E2C06_13740</name>
</gene>
<keyword evidence="3" id="KW-1185">Reference proteome</keyword>
<evidence type="ECO:0000256" key="1">
    <source>
        <dbReference type="SAM" id="MobiDB-lite"/>
    </source>
</evidence>
<comment type="caution">
    <text evidence="2">The sequence shown here is derived from an EMBL/GenBank/DDBJ whole genome shotgun (WGS) entry which is preliminary data.</text>
</comment>
<dbReference type="AlphaFoldDB" id="A0A4R5QG42"/>
<reference evidence="2 3" key="1">
    <citation type="journal article" date="2016" name="J. Microbiol.">
        <title>Dankookia rubra gen. nov., sp. nov., an alphaproteobacterium isolated from sediment of a shallow stream.</title>
        <authorList>
            <person name="Kim W.H."/>
            <person name="Kim D.H."/>
            <person name="Kang K."/>
            <person name="Ahn T.Y."/>
        </authorList>
    </citation>
    <scope>NUCLEOTIDE SEQUENCE [LARGE SCALE GENOMIC DNA]</scope>
    <source>
        <strain evidence="2 3">JCM30602</strain>
    </source>
</reference>
<dbReference type="OrthoDB" id="7306959at2"/>
<dbReference type="Proteomes" id="UP000295096">
    <property type="component" value="Unassembled WGS sequence"/>
</dbReference>
<evidence type="ECO:0000313" key="2">
    <source>
        <dbReference type="EMBL" id="TDH62026.1"/>
    </source>
</evidence>
<sequence>MRSFDGQFSDNRPLKRTREEKVRLLAELKETMRTMKPHTSPELRVSISAKIKELEADLAAPPPPPRERRLPSHQQDQFGSGPRPPRRPRPPRETF</sequence>
<dbReference type="RefSeq" id="WP_133289178.1">
    <property type="nucleotide sequence ID" value="NZ_SMSJ01000015.1"/>
</dbReference>
<feature type="region of interest" description="Disordered" evidence="1">
    <location>
        <begin position="54"/>
        <end position="95"/>
    </location>
</feature>
<dbReference type="EMBL" id="SMSJ01000015">
    <property type="protein sequence ID" value="TDH62026.1"/>
    <property type="molecule type" value="Genomic_DNA"/>
</dbReference>